<dbReference type="KEGG" id="abf:AMK58_25390"/>
<organism evidence="2 3">
    <name type="scientific">Azospirillum brasilense</name>
    <dbReference type="NCBI Taxonomy" id="192"/>
    <lineage>
        <taxon>Bacteria</taxon>
        <taxon>Pseudomonadati</taxon>
        <taxon>Pseudomonadota</taxon>
        <taxon>Alphaproteobacteria</taxon>
        <taxon>Rhodospirillales</taxon>
        <taxon>Azospirillaceae</taxon>
        <taxon>Azospirillum</taxon>
    </lineage>
</organism>
<name>A0A0P0EIF2_AZOBR</name>
<dbReference type="EMBL" id="CP032343">
    <property type="protein sequence ID" value="QCO13578.1"/>
    <property type="molecule type" value="Genomic_DNA"/>
</dbReference>
<sequence>MNDTPTEGPSCTAFIGDGLFAAGTPKDVALAIKRAATSGSDAVILVFDDQTGRQIDFDLSGSEEEVAERLRTMNDDVSPQRQSMGAPTRGRPKLGVVAREVTLLPRHWEWLAAQPEGASAVIRRLIDAARNQRSGVERARQAQAAADRFMMSMLGDQQGWEEASRSLYAGDGKRFHELTESWPADLRNHARRLAAPAFMTGVENVGNSGT</sequence>
<geneLocation type="plasmid" evidence="2 3">
    <name>p4</name>
</geneLocation>
<dbReference type="Proteomes" id="UP001277471">
    <property type="component" value="Unassembled WGS sequence"/>
</dbReference>
<evidence type="ECO:0000313" key="3">
    <source>
        <dbReference type="Proteomes" id="UP000298774"/>
    </source>
</evidence>
<dbReference type="AlphaFoldDB" id="A0A0P0EIF2"/>
<evidence type="ECO:0000313" key="4">
    <source>
        <dbReference type="Proteomes" id="UP001277471"/>
    </source>
</evidence>
<keyword evidence="4" id="KW-1185">Reference proteome</keyword>
<keyword evidence="2" id="KW-0614">Plasmid</keyword>
<evidence type="ECO:0000313" key="1">
    <source>
        <dbReference type="EMBL" id="MDX5950774.1"/>
    </source>
</evidence>
<dbReference type="Proteomes" id="UP000298774">
    <property type="component" value="Plasmid p4"/>
</dbReference>
<gene>
    <name evidence="2" type="ORF">D3868_31850</name>
    <name evidence="1" type="ORF">SIM66_06140</name>
</gene>
<protein>
    <submittedName>
        <fullName evidence="2">DUF2239 family protein</fullName>
    </submittedName>
</protein>
<proteinExistence type="predicted"/>
<evidence type="ECO:0000313" key="2">
    <source>
        <dbReference type="EMBL" id="QCO13578.1"/>
    </source>
</evidence>
<dbReference type="Pfam" id="PF09998">
    <property type="entry name" value="DUF2239"/>
    <property type="match status" value="1"/>
</dbReference>
<dbReference type="EMBL" id="JAWXYC010000002">
    <property type="protein sequence ID" value="MDX5950774.1"/>
    <property type="molecule type" value="Genomic_DNA"/>
</dbReference>
<reference evidence="2 3" key="1">
    <citation type="submission" date="2018-09" db="EMBL/GenBank/DDBJ databases">
        <title>Whole genome based analysis of evolution and adaptive divergence in Indian and Brazilian strains of Azospirillum brasilense.</title>
        <authorList>
            <person name="Singh C."/>
            <person name="Tripathi A.K."/>
        </authorList>
    </citation>
    <scope>NUCLEOTIDE SEQUENCE [LARGE SCALE GENOMIC DNA]</scope>
    <source>
        <strain evidence="2 3">MTCC4038</strain>
        <plasmid evidence="2 3">p4</plasmid>
    </source>
</reference>
<dbReference type="InterPro" id="IPR018715">
    <property type="entry name" value="DUF2239"/>
</dbReference>
<accession>A0A0P0EIF2</accession>
<dbReference type="GeneID" id="56448677"/>
<reference evidence="1 4" key="2">
    <citation type="submission" date="2023-11" db="EMBL/GenBank/DDBJ databases">
        <title>MicrobeMod: A computational toolkit for identifying prokaryotic methylation and restriction-modification with nanopore sequencing.</title>
        <authorList>
            <person name="Crits-Christoph A."/>
            <person name="Kang S.C."/>
            <person name="Lee H."/>
            <person name="Ostrov N."/>
        </authorList>
    </citation>
    <scope>NUCLEOTIDE SEQUENCE [LARGE SCALE GENOMIC DNA]</scope>
    <source>
        <strain evidence="1 4">ATCC 29145</strain>
    </source>
</reference>
<dbReference type="RefSeq" id="WP_035680657.1">
    <property type="nucleotide sequence ID" value="NZ_CP012917.1"/>
</dbReference>